<name>A0ABN4BX12_BIBTR</name>
<sequence length="37" mass="4055">MDILFYVVLAVFLIPIALALSFVVIGLLIGAFKVIFD</sequence>
<accession>A0ABN4BX12</accession>
<dbReference type="EMBL" id="CP006955">
    <property type="protein sequence ID" value="AHG83473.1"/>
    <property type="molecule type" value="Genomic_DNA"/>
</dbReference>
<dbReference type="Proteomes" id="UP000019092">
    <property type="component" value="Chromosome"/>
</dbReference>
<gene>
    <name evidence="2" type="ORF">F543_6090</name>
</gene>
<keyword evidence="1" id="KW-0472">Membrane</keyword>
<keyword evidence="1" id="KW-0812">Transmembrane</keyword>
<keyword evidence="1" id="KW-1133">Transmembrane helix</keyword>
<evidence type="ECO:0000313" key="2">
    <source>
        <dbReference type="EMBL" id="AHG83473.1"/>
    </source>
</evidence>
<evidence type="ECO:0000313" key="3">
    <source>
        <dbReference type="Proteomes" id="UP000019092"/>
    </source>
</evidence>
<proteinExistence type="predicted"/>
<reference evidence="2 3" key="1">
    <citation type="submission" date="2013-12" db="EMBL/GenBank/DDBJ databases">
        <title>Annotation of the Bibersteinia trehalosi USDA-ARS-USMARC-189 complete genome.</title>
        <authorList>
            <person name="Harhay G.P."/>
            <person name="McVey S."/>
            <person name="Clawson M.L."/>
            <person name="Bono J."/>
            <person name="Heaton M.P."/>
            <person name="Chitko-Mckown C.G."/>
            <person name="Harhay D.M."/>
            <person name="Smith T.P.L."/>
        </authorList>
    </citation>
    <scope>NUCLEOTIDE SEQUENCE [LARGE SCALE GENOMIC DNA]</scope>
    <source>
        <strain evidence="2 3">USDA-ARS-USMARC-189</strain>
    </source>
</reference>
<protein>
    <submittedName>
        <fullName evidence="2">Uncharacterized protein</fullName>
    </submittedName>
</protein>
<organism evidence="2 3">
    <name type="scientific">Bibersteinia trehalosi USDA-ARS-USMARC-189</name>
    <dbReference type="NCBI Taxonomy" id="1263831"/>
    <lineage>
        <taxon>Bacteria</taxon>
        <taxon>Pseudomonadati</taxon>
        <taxon>Pseudomonadota</taxon>
        <taxon>Gammaproteobacteria</taxon>
        <taxon>Pasteurellales</taxon>
        <taxon>Pasteurellaceae</taxon>
        <taxon>Bibersteinia</taxon>
    </lineage>
</organism>
<evidence type="ECO:0000256" key="1">
    <source>
        <dbReference type="SAM" id="Phobius"/>
    </source>
</evidence>
<keyword evidence="3" id="KW-1185">Reference proteome</keyword>
<feature type="transmembrane region" description="Helical" evidence="1">
    <location>
        <begin position="6"/>
        <end position="32"/>
    </location>
</feature>